<evidence type="ECO:0000256" key="10">
    <source>
        <dbReference type="ARBA" id="ARBA00023326"/>
    </source>
</evidence>
<evidence type="ECO:0000256" key="11">
    <source>
        <dbReference type="RuleBase" id="RU000489"/>
    </source>
</evidence>
<dbReference type="CDD" id="cd06548">
    <property type="entry name" value="GH18_chitinase"/>
    <property type="match status" value="1"/>
</dbReference>
<dbReference type="FunFam" id="3.10.50.10:FF:000005">
    <property type="entry name" value="Endochitinase B1"/>
    <property type="match status" value="1"/>
</dbReference>
<keyword evidence="10" id="KW-0624">Polysaccharide degradation</keyword>
<dbReference type="Pfam" id="PF00704">
    <property type="entry name" value="Glyco_hydro_18"/>
    <property type="match status" value="1"/>
</dbReference>
<dbReference type="SMART" id="SM00636">
    <property type="entry name" value="Glyco_18"/>
    <property type="match status" value="1"/>
</dbReference>
<evidence type="ECO:0000256" key="7">
    <source>
        <dbReference type="ARBA" id="ARBA00023024"/>
    </source>
</evidence>
<dbReference type="OrthoDB" id="76388at2759"/>
<evidence type="ECO:0000259" key="12">
    <source>
        <dbReference type="PROSITE" id="PS51910"/>
    </source>
</evidence>
<dbReference type="SUPFAM" id="SSF51445">
    <property type="entry name" value="(Trans)glycosidases"/>
    <property type="match status" value="1"/>
</dbReference>
<keyword evidence="7" id="KW-0146">Chitin degradation</keyword>
<dbReference type="SUPFAM" id="SSF54556">
    <property type="entry name" value="Chitinase insertion domain"/>
    <property type="match status" value="1"/>
</dbReference>
<dbReference type="InterPro" id="IPR017853">
    <property type="entry name" value="GH"/>
</dbReference>
<dbReference type="GO" id="GO:0005576">
    <property type="term" value="C:extracellular region"/>
    <property type="evidence" value="ECO:0007669"/>
    <property type="project" value="UniProtKB-SubCell"/>
</dbReference>
<keyword evidence="9 11" id="KW-0326">Glycosidase</keyword>
<dbReference type="GO" id="GO:0000272">
    <property type="term" value="P:polysaccharide catabolic process"/>
    <property type="evidence" value="ECO:0007669"/>
    <property type="project" value="UniProtKB-KW"/>
</dbReference>
<accession>A0A1E3QAW7</accession>
<dbReference type="PANTHER" id="PTHR11177:SF317">
    <property type="entry name" value="CHITINASE 12-RELATED"/>
    <property type="match status" value="1"/>
</dbReference>
<comment type="catalytic activity">
    <reaction evidence="1">
        <text>Random endo-hydrolysis of N-acetyl-beta-D-glucosaminide (1-&gt;4)-beta-linkages in chitin and chitodextrins.</text>
        <dbReference type="EC" id="3.2.1.14"/>
    </reaction>
</comment>
<evidence type="ECO:0000256" key="1">
    <source>
        <dbReference type="ARBA" id="ARBA00000822"/>
    </source>
</evidence>
<gene>
    <name evidence="13" type="ORF">LIPSTDRAFT_102785</name>
</gene>
<feature type="domain" description="GH18" evidence="12">
    <location>
        <begin position="1"/>
        <end position="364"/>
    </location>
</feature>
<keyword evidence="8" id="KW-0119">Carbohydrate metabolism</keyword>
<dbReference type="GO" id="GO:0008843">
    <property type="term" value="F:endochitinase activity"/>
    <property type="evidence" value="ECO:0007669"/>
    <property type="project" value="UniProtKB-EC"/>
</dbReference>
<keyword evidence="14" id="KW-1185">Reference proteome</keyword>
<dbReference type="FunFam" id="3.20.20.80:FF:000075">
    <property type="entry name" value="Sporulation-specific chitinase"/>
    <property type="match status" value="1"/>
</dbReference>
<reference evidence="13 14" key="1">
    <citation type="journal article" date="2016" name="Proc. Natl. Acad. Sci. U.S.A.">
        <title>Comparative genomics of biotechnologically important yeasts.</title>
        <authorList>
            <person name="Riley R."/>
            <person name="Haridas S."/>
            <person name="Wolfe K.H."/>
            <person name="Lopes M.R."/>
            <person name="Hittinger C.T."/>
            <person name="Goeker M."/>
            <person name="Salamov A.A."/>
            <person name="Wisecaver J.H."/>
            <person name="Long T.M."/>
            <person name="Calvey C.H."/>
            <person name="Aerts A.L."/>
            <person name="Barry K.W."/>
            <person name="Choi C."/>
            <person name="Clum A."/>
            <person name="Coughlan A.Y."/>
            <person name="Deshpande S."/>
            <person name="Douglass A.P."/>
            <person name="Hanson S.J."/>
            <person name="Klenk H.-P."/>
            <person name="LaButti K.M."/>
            <person name="Lapidus A."/>
            <person name="Lindquist E.A."/>
            <person name="Lipzen A.M."/>
            <person name="Meier-Kolthoff J.P."/>
            <person name="Ohm R.A."/>
            <person name="Otillar R.P."/>
            <person name="Pangilinan J.L."/>
            <person name="Peng Y."/>
            <person name="Rokas A."/>
            <person name="Rosa C.A."/>
            <person name="Scheuner C."/>
            <person name="Sibirny A.A."/>
            <person name="Slot J.C."/>
            <person name="Stielow J.B."/>
            <person name="Sun H."/>
            <person name="Kurtzman C.P."/>
            <person name="Blackwell M."/>
            <person name="Grigoriev I.V."/>
            <person name="Jeffries T.W."/>
        </authorList>
    </citation>
    <scope>NUCLEOTIDE SEQUENCE [LARGE SCALE GENOMIC DNA]</scope>
    <source>
        <strain evidence="13 14">NRRL Y-11557</strain>
    </source>
</reference>
<dbReference type="Gene3D" id="3.10.50.10">
    <property type="match status" value="1"/>
</dbReference>
<sequence length="390" mass="42392">MKSVVYFANWSIYARQFFVWNLPSTYLTHINYAFANVNPSTGEVYLSDTYADTDIHFPGDSWNDVGTNLYGNFKQLFLLKKKQRTLKVLLSIGGWTYSGNFPSVAASASLRANFVTTAVALVRNLGLDGLDLDWEYPTAGAQASNFVELLKELRAGLDEYAQSLKTSAGTTPTFLLTVAAPCGQNYISMLDIAGMDQYLSFWNLMGYDFAGSWSTVAGNQANIYGGDVSVDAAVSSYIAAGVAKNKIIVGMPLYGRAFVGTDGPGTSFTGVGGGSYEDGVWDYKVLPRPGATEYLDSANIASWSYDPSARTMISYDTPPCAKLKADYIKSKGLGGAMWWEASGDLPETNSRCLEATVVNEFGGRGLLDMLPGNWISYPDSMYDNVKNQMA</sequence>
<dbReference type="InterPro" id="IPR050314">
    <property type="entry name" value="Glycosyl_Hydrlase_18"/>
</dbReference>
<name>A0A1E3QAW7_LIPST</name>
<comment type="subcellular location">
    <subcellularLocation>
        <location evidence="2">Secreted</location>
    </subcellularLocation>
</comment>
<evidence type="ECO:0000313" key="14">
    <source>
        <dbReference type="Proteomes" id="UP000094385"/>
    </source>
</evidence>
<proteinExistence type="inferred from homology"/>
<dbReference type="InterPro" id="IPR029070">
    <property type="entry name" value="Chitinase_insertion_sf"/>
</dbReference>
<organism evidence="13 14">
    <name type="scientific">Lipomyces starkeyi NRRL Y-11557</name>
    <dbReference type="NCBI Taxonomy" id="675824"/>
    <lineage>
        <taxon>Eukaryota</taxon>
        <taxon>Fungi</taxon>
        <taxon>Dikarya</taxon>
        <taxon>Ascomycota</taxon>
        <taxon>Saccharomycotina</taxon>
        <taxon>Lipomycetes</taxon>
        <taxon>Lipomycetales</taxon>
        <taxon>Lipomycetaceae</taxon>
        <taxon>Lipomyces</taxon>
    </lineage>
</organism>
<dbReference type="PANTHER" id="PTHR11177">
    <property type="entry name" value="CHITINASE"/>
    <property type="match status" value="1"/>
</dbReference>
<dbReference type="GO" id="GO:0006032">
    <property type="term" value="P:chitin catabolic process"/>
    <property type="evidence" value="ECO:0007669"/>
    <property type="project" value="UniProtKB-KW"/>
</dbReference>
<comment type="similarity">
    <text evidence="3">Belongs to the glycosyl hydrolase 18 family. Chitinase class V subfamily.</text>
</comment>
<evidence type="ECO:0000256" key="4">
    <source>
        <dbReference type="ARBA" id="ARBA00012729"/>
    </source>
</evidence>
<dbReference type="InterPro" id="IPR001223">
    <property type="entry name" value="Glyco_hydro18_cat"/>
</dbReference>
<dbReference type="EMBL" id="KV454291">
    <property type="protein sequence ID" value="ODQ74708.1"/>
    <property type="molecule type" value="Genomic_DNA"/>
</dbReference>
<protein>
    <recommendedName>
        <fullName evidence="4">chitinase</fullName>
        <ecNumber evidence="4">3.2.1.14</ecNumber>
    </recommendedName>
</protein>
<evidence type="ECO:0000256" key="9">
    <source>
        <dbReference type="ARBA" id="ARBA00023295"/>
    </source>
</evidence>
<keyword evidence="6 11" id="KW-0378">Hydrolase</keyword>
<dbReference type="EC" id="3.2.1.14" evidence="4"/>
<dbReference type="Proteomes" id="UP000094385">
    <property type="component" value="Unassembled WGS sequence"/>
</dbReference>
<evidence type="ECO:0000313" key="13">
    <source>
        <dbReference type="EMBL" id="ODQ74708.1"/>
    </source>
</evidence>
<keyword evidence="5" id="KW-0964">Secreted</keyword>
<evidence type="ECO:0000256" key="2">
    <source>
        <dbReference type="ARBA" id="ARBA00004613"/>
    </source>
</evidence>
<dbReference type="AlphaFoldDB" id="A0A1E3QAW7"/>
<evidence type="ECO:0000256" key="6">
    <source>
        <dbReference type="ARBA" id="ARBA00022801"/>
    </source>
</evidence>
<evidence type="ECO:0000256" key="3">
    <source>
        <dbReference type="ARBA" id="ARBA00008682"/>
    </source>
</evidence>
<dbReference type="Gene3D" id="3.20.20.80">
    <property type="entry name" value="Glycosidases"/>
    <property type="match status" value="1"/>
</dbReference>
<evidence type="ECO:0000256" key="8">
    <source>
        <dbReference type="ARBA" id="ARBA00023277"/>
    </source>
</evidence>
<dbReference type="GO" id="GO:0008061">
    <property type="term" value="F:chitin binding"/>
    <property type="evidence" value="ECO:0007669"/>
    <property type="project" value="InterPro"/>
</dbReference>
<dbReference type="PROSITE" id="PS51910">
    <property type="entry name" value="GH18_2"/>
    <property type="match status" value="1"/>
</dbReference>
<dbReference type="InterPro" id="IPR011583">
    <property type="entry name" value="Chitinase_II/V-like_cat"/>
</dbReference>
<dbReference type="PROSITE" id="PS01095">
    <property type="entry name" value="GH18_1"/>
    <property type="match status" value="1"/>
</dbReference>
<dbReference type="InterPro" id="IPR001579">
    <property type="entry name" value="Glyco_hydro_18_chit_AS"/>
</dbReference>
<dbReference type="STRING" id="675824.A0A1E3QAW7"/>
<evidence type="ECO:0000256" key="5">
    <source>
        <dbReference type="ARBA" id="ARBA00022525"/>
    </source>
</evidence>